<proteinExistence type="predicted"/>
<protein>
    <submittedName>
        <fullName evidence="1">Uncharacterized protein</fullName>
    </submittedName>
</protein>
<dbReference type="Proteomes" id="UP000886501">
    <property type="component" value="Unassembled WGS sequence"/>
</dbReference>
<sequence length="157" mass="15259">MFTKKIALAALFAGVVYAQGSSSVTSSSPSPTESLSPCLLSCITGATQCTPTDTTCVCTNQQYQAAVLTCLQTKCTAADLQEAQALDAATCGASSSVSSGHSSVSSVVSHPSSASQPSSTHTGTTGSSGGAIGLSSSILATGGAVLLGVIGGGMLVF</sequence>
<organism evidence="1 2">
    <name type="scientific">Thelephora ganbajun</name>
    <name type="common">Ganba fungus</name>
    <dbReference type="NCBI Taxonomy" id="370292"/>
    <lineage>
        <taxon>Eukaryota</taxon>
        <taxon>Fungi</taxon>
        <taxon>Dikarya</taxon>
        <taxon>Basidiomycota</taxon>
        <taxon>Agaricomycotina</taxon>
        <taxon>Agaricomycetes</taxon>
        <taxon>Thelephorales</taxon>
        <taxon>Thelephoraceae</taxon>
        <taxon>Thelephora</taxon>
    </lineage>
</organism>
<reference evidence="1" key="2">
    <citation type="journal article" date="2020" name="Nat. Commun.">
        <title>Large-scale genome sequencing of mycorrhizal fungi provides insights into the early evolution of symbiotic traits.</title>
        <authorList>
            <person name="Miyauchi S."/>
            <person name="Kiss E."/>
            <person name="Kuo A."/>
            <person name="Drula E."/>
            <person name="Kohler A."/>
            <person name="Sanchez-Garcia M."/>
            <person name="Morin E."/>
            <person name="Andreopoulos B."/>
            <person name="Barry K.W."/>
            <person name="Bonito G."/>
            <person name="Buee M."/>
            <person name="Carver A."/>
            <person name="Chen C."/>
            <person name="Cichocki N."/>
            <person name="Clum A."/>
            <person name="Culley D."/>
            <person name="Crous P.W."/>
            <person name="Fauchery L."/>
            <person name="Girlanda M."/>
            <person name="Hayes R.D."/>
            <person name="Keri Z."/>
            <person name="LaButti K."/>
            <person name="Lipzen A."/>
            <person name="Lombard V."/>
            <person name="Magnuson J."/>
            <person name="Maillard F."/>
            <person name="Murat C."/>
            <person name="Nolan M."/>
            <person name="Ohm R.A."/>
            <person name="Pangilinan J."/>
            <person name="Pereira M.F."/>
            <person name="Perotto S."/>
            <person name="Peter M."/>
            <person name="Pfister S."/>
            <person name="Riley R."/>
            <person name="Sitrit Y."/>
            <person name="Stielow J.B."/>
            <person name="Szollosi G."/>
            <person name="Zifcakova L."/>
            <person name="Stursova M."/>
            <person name="Spatafora J.W."/>
            <person name="Tedersoo L."/>
            <person name="Vaario L.M."/>
            <person name="Yamada A."/>
            <person name="Yan M."/>
            <person name="Wang P."/>
            <person name="Xu J."/>
            <person name="Bruns T."/>
            <person name="Baldrian P."/>
            <person name="Vilgalys R."/>
            <person name="Dunand C."/>
            <person name="Henrissat B."/>
            <person name="Grigoriev I.V."/>
            <person name="Hibbett D."/>
            <person name="Nagy L.G."/>
            <person name="Martin F.M."/>
        </authorList>
    </citation>
    <scope>NUCLEOTIDE SEQUENCE</scope>
    <source>
        <strain evidence="1">P2</strain>
    </source>
</reference>
<name>A0ACB6Z7Z8_THEGA</name>
<dbReference type="EMBL" id="MU118083">
    <property type="protein sequence ID" value="KAF9645644.1"/>
    <property type="molecule type" value="Genomic_DNA"/>
</dbReference>
<evidence type="ECO:0000313" key="1">
    <source>
        <dbReference type="EMBL" id="KAF9645644.1"/>
    </source>
</evidence>
<comment type="caution">
    <text evidence="1">The sequence shown here is derived from an EMBL/GenBank/DDBJ whole genome shotgun (WGS) entry which is preliminary data.</text>
</comment>
<keyword evidence="2" id="KW-1185">Reference proteome</keyword>
<gene>
    <name evidence="1" type="ORF">BDM02DRAFT_3119913</name>
</gene>
<reference evidence="1" key="1">
    <citation type="submission" date="2019-10" db="EMBL/GenBank/DDBJ databases">
        <authorList>
            <consortium name="DOE Joint Genome Institute"/>
            <person name="Kuo A."/>
            <person name="Miyauchi S."/>
            <person name="Kiss E."/>
            <person name="Drula E."/>
            <person name="Kohler A."/>
            <person name="Sanchez-Garcia M."/>
            <person name="Andreopoulos B."/>
            <person name="Barry K.W."/>
            <person name="Bonito G."/>
            <person name="Buee M."/>
            <person name="Carver A."/>
            <person name="Chen C."/>
            <person name="Cichocki N."/>
            <person name="Clum A."/>
            <person name="Culley D."/>
            <person name="Crous P.W."/>
            <person name="Fauchery L."/>
            <person name="Girlanda M."/>
            <person name="Hayes R."/>
            <person name="Keri Z."/>
            <person name="Labutti K."/>
            <person name="Lipzen A."/>
            <person name="Lombard V."/>
            <person name="Magnuson J."/>
            <person name="Maillard F."/>
            <person name="Morin E."/>
            <person name="Murat C."/>
            <person name="Nolan M."/>
            <person name="Ohm R."/>
            <person name="Pangilinan J."/>
            <person name="Pereira M."/>
            <person name="Perotto S."/>
            <person name="Peter M."/>
            <person name="Riley R."/>
            <person name="Sitrit Y."/>
            <person name="Stielow B."/>
            <person name="Szollosi G."/>
            <person name="Zifcakova L."/>
            <person name="Stursova M."/>
            <person name="Spatafora J.W."/>
            <person name="Tedersoo L."/>
            <person name="Vaario L.-M."/>
            <person name="Yamada A."/>
            <person name="Yan M."/>
            <person name="Wang P."/>
            <person name="Xu J."/>
            <person name="Bruns T."/>
            <person name="Baldrian P."/>
            <person name="Vilgalys R."/>
            <person name="Henrissat B."/>
            <person name="Grigoriev I.V."/>
            <person name="Hibbett D."/>
            <person name="Nagy L.G."/>
            <person name="Martin F.M."/>
        </authorList>
    </citation>
    <scope>NUCLEOTIDE SEQUENCE</scope>
    <source>
        <strain evidence="1">P2</strain>
    </source>
</reference>
<accession>A0ACB6Z7Z8</accession>
<evidence type="ECO:0000313" key="2">
    <source>
        <dbReference type="Proteomes" id="UP000886501"/>
    </source>
</evidence>